<organism evidence="2 3">
    <name type="scientific">Kribbella deserti</name>
    <dbReference type="NCBI Taxonomy" id="1926257"/>
    <lineage>
        <taxon>Bacteria</taxon>
        <taxon>Bacillati</taxon>
        <taxon>Actinomycetota</taxon>
        <taxon>Actinomycetes</taxon>
        <taxon>Propionibacteriales</taxon>
        <taxon>Kribbellaceae</taxon>
        <taxon>Kribbella</taxon>
    </lineage>
</organism>
<evidence type="ECO:0000313" key="2">
    <source>
        <dbReference type="EMBL" id="MFC0624582.1"/>
    </source>
</evidence>
<dbReference type="Pfam" id="PF00583">
    <property type="entry name" value="Acetyltransf_1"/>
    <property type="match status" value="1"/>
</dbReference>
<dbReference type="CDD" id="cd04301">
    <property type="entry name" value="NAT_SF"/>
    <property type="match status" value="1"/>
</dbReference>
<dbReference type="InterPro" id="IPR016181">
    <property type="entry name" value="Acyl_CoA_acyltransferase"/>
</dbReference>
<dbReference type="GO" id="GO:0016746">
    <property type="term" value="F:acyltransferase activity"/>
    <property type="evidence" value="ECO:0007669"/>
    <property type="project" value="UniProtKB-KW"/>
</dbReference>
<dbReference type="InterPro" id="IPR050276">
    <property type="entry name" value="MshD_Acetyltransferase"/>
</dbReference>
<proteinExistence type="predicted"/>
<dbReference type="PANTHER" id="PTHR43617:SF20">
    <property type="entry name" value="N-ALPHA-ACETYLTRANSFERASE RIMI"/>
    <property type="match status" value="1"/>
</dbReference>
<evidence type="ECO:0000313" key="3">
    <source>
        <dbReference type="Proteomes" id="UP001589890"/>
    </source>
</evidence>
<evidence type="ECO:0000259" key="1">
    <source>
        <dbReference type="PROSITE" id="PS51186"/>
    </source>
</evidence>
<dbReference type="PANTHER" id="PTHR43617">
    <property type="entry name" value="L-AMINO ACID N-ACETYLTRANSFERASE"/>
    <property type="match status" value="1"/>
</dbReference>
<dbReference type="PROSITE" id="PS51186">
    <property type="entry name" value="GNAT"/>
    <property type="match status" value="1"/>
</dbReference>
<keyword evidence="2" id="KW-0012">Acyltransferase</keyword>
<reference evidence="2 3" key="1">
    <citation type="submission" date="2024-09" db="EMBL/GenBank/DDBJ databases">
        <authorList>
            <person name="Sun Q."/>
            <person name="Mori K."/>
        </authorList>
    </citation>
    <scope>NUCLEOTIDE SEQUENCE [LARGE SCALE GENOMIC DNA]</scope>
    <source>
        <strain evidence="2 3">CGMCC 1.15906</strain>
    </source>
</reference>
<gene>
    <name evidence="2" type="ORF">ACFFGN_10960</name>
</gene>
<feature type="domain" description="N-acetyltransferase" evidence="1">
    <location>
        <begin position="169"/>
        <end position="318"/>
    </location>
</feature>
<comment type="caution">
    <text evidence="2">The sequence shown here is derived from an EMBL/GenBank/DDBJ whole genome shotgun (WGS) entry which is preliminary data.</text>
</comment>
<dbReference type="InterPro" id="IPR000182">
    <property type="entry name" value="GNAT_dom"/>
</dbReference>
<sequence>MSESLPAGCTVRLPTTADAPAIYAAVAAYNTAILGYPNTSLNDIAEGLTDPAYDAERDGWLVFDADGRLVGYARVMQRTANPMITVEVDLPDGPVSGWLYRTATARARQLASEQGYAEVTLEAIAHRDDAASRVQLEANGFTVHTSYHRMRVDHPSPIGAPAPPPGCELAHGPVDEVARRAAYDVMVAAFDGQTGSALRPYDQWVEAHDRRPTFDWPQLLLVALDGQVVAACDTDDSFVETDNCGYVGRLGVRPEYRGRGLAKFLLRQAFAASSAAGREGTMLHVDTNNPTPALGLYESVGMRPIQVADVYHRTVTTG</sequence>
<accession>A0ABV6QIV6</accession>
<dbReference type="SUPFAM" id="SSF55729">
    <property type="entry name" value="Acyl-CoA N-acyltransferases (Nat)"/>
    <property type="match status" value="2"/>
</dbReference>
<dbReference type="RefSeq" id="WP_380046105.1">
    <property type="nucleotide sequence ID" value="NZ_JBHLTC010000012.1"/>
</dbReference>
<keyword evidence="2" id="KW-0808">Transferase</keyword>
<name>A0ABV6QIV6_9ACTN</name>
<protein>
    <submittedName>
        <fullName evidence="2">GNAT family N-acetyltransferase</fullName>
        <ecNumber evidence="2">2.3.1.-</ecNumber>
    </submittedName>
</protein>
<dbReference type="Proteomes" id="UP001589890">
    <property type="component" value="Unassembled WGS sequence"/>
</dbReference>
<dbReference type="EC" id="2.3.1.-" evidence="2"/>
<dbReference type="Gene3D" id="3.40.630.30">
    <property type="match status" value="1"/>
</dbReference>
<dbReference type="EMBL" id="JBHLTC010000012">
    <property type="protein sequence ID" value="MFC0624582.1"/>
    <property type="molecule type" value="Genomic_DNA"/>
</dbReference>
<keyword evidence="3" id="KW-1185">Reference proteome</keyword>